<organism evidence="1 2">
    <name type="scientific">Ruminococcus flavefaciens</name>
    <dbReference type="NCBI Taxonomy" id="1265"/>
    <lineage>
        <taxon>Bacteria</taxon>
        <taxon>Bacillati</taxon>
        <taxon>Bacillota</taxon>
        <taxon>Clostridia</taxon>
        <taxon>Eubacteriales</taxon>
        <taxon>Oscillospiraceae</taxon>
        <taxon>Ruminococcus</taxon>
    </lineage>
</organism>
<dbReference type="AlphaFoldDB" id="A0A315XUN9"/>
<dbReference type="OrthoDB" id="1821184at2"/>
<comment type="caution">
    <text evidence="1">The sequence shown here is derived from an EMBL/GenBank/DDBJ whole genome shotgun (WGS) entry which is preliminary data.</text>
</comment>
<dbReference type="Proteomes" id="UP000245720">
    <property type="component" value="Unassembled WGS sequence"/>
</dbReference>
<sequence>MELRFLAVIMLILSGAFCGVFYSEKLKRRVVYCHEAEKLMRHCEVMIRTGGTDIFGIIRALQAENFSCLGFIYDLPQEYSASCPVREKWRTLLLRDKSVPDEEKAVLAELGEVLGTTDVQGQLSSIASQLVRMEELREQRRQEYIQKGRLYRSLGVMAGVSVGIILI</sequence>
<dbReference type="Pfam" id="PF09548">
    <property type="entry name" value="Spore_III_AB"/>
    <property type="match status" value="1"/>
</dbReference>
<name>A0A315XUN9_RUMFL</name>
<proteinExistence type="predicted"/>
<protein>
    <submittedName>
        <fullName evidence="1">Stage III sporulation protein AB</fullName>
    </submittedName>
</protein>
<dbReference type="InterPro" id="IPR014198">
    <property type="entry name" value="Spore_III_AB"/>
</dbReference>
<dbReference type="RefSeq" id="WP_109727508.1">
    <property type="nucleotide sequence ID" value="NZ_QGDI01000012.1"/>
</dbReference>
<dbReference type="EMBL" id="QGDI01000012">
    <property type="protein sequence ID" value="PWJ10757.1"/>
    <property type="molecule type" value="Genomic_DNA"/>
</dbReference>
<accession>A0A315XUN9</accession>
<evidence type="ECO:0000313" key="2">
    <source>
        <dbReference type="Proteomes" id="UP000245720"/>
    </source>
</evidence>
<gene>
    <name evidence="1" type="ORF">IE37_02791</name>
</gene>
<reference evidence="1 2" key="1">
    <citation type="submission" date="2018-05" db="EMBL/GenBank/DDBJ databases">
        <title>The Hungate 1000. A catalogue of reference genomes from the rumen microbiome.</title>
        <authorList>
            <person name="Kelly W."/>
        </authorList>
    </citation>
    <scope>NUCLEOTIDE SEQUENCE [LARGE SCALE GENOMIC DNA]</scope>
    <source>
        <strain evidence="1 2">SAb67</strain>
    </source>
</reference>
<evidence type="ECO:0000313" key="1">
    <source>
        <dbReference type="EMBL" id="PWJ10757.1"/>
    </source>
</evidence>